<evidence type="ECO:0000256" key="2">
    <source>
        <dbReference type="ARBA" id="ARBA00022801"/>
    </source>
</evidence>
<dbReference type="PROSITE" id="PS51198">
    <property type="entry name" value="UVRD_HELICASE_ATP_BIND"/>
    <property type="match status" value="1"/>
</dbReference>
<dbReference type="EMBL" id="WBWX01000004">
    <property type="protein sequence ID" value="KAB2797336.1"/>
    <property type="molecule type" value="Genomic_DNA"/>
</dbReference>
<keyword evidence="3 5" id="KW-0347">Helicase</keyword>
<dbReference type="AlphaFoldDB" id="A0A6I0DRU8"/>
<comment type="caution">
    <text evidence="7">The sequence shown here is derived from an EMBL/GenBank/DDBJ whole genome shotgun (WGS) entry which is preliminary data.</text>
</comment>
<evidence type="ECO:0000256" key="1">
    <source>
        <dbReference type="ARBA" id="ARBA00022741"/>
    </source>
</evidence>
<reference evidence="7 8" key="1">
    <citation type="submission" date="2019-09" db="EMBL/GenBank/DDBJ databases">
        <title>Taxonomic organization of the family Brucellaceae based on a phylogenomic approach.</title>
        <authorList>
            <person name="Leclercq S."/>
            <person name="Cloeckaert A."/>
            <person name="Zygmunt M.S."/>
        </authorList>
    </citation>
    <scope>NUCLEOTIDE SEQUENCE [LARGE SCALE GENOMIC DNA]</scope>
    <source>
        <strain evidence="7 8">CCUG 34461</strain>
    </source>
</reference>
<dbReference type="InterPro" id="IPR027417">
    <property type="entry name" value="P-loop_NTPase"/>
</dbReference>
<evidence type="ECO:0000313" key="7">
    <source>
        <dbReference type="EMBL" id="KAB2797336.1"/>
    </source>
</evidence>
<feature type="domain" description="UvrD-like helicase ATP-binding" evidence="6">
    <location>
        <begin position="33"/>
        <end position="329"/>
    </location>
</feature>
<evidence type="ECO:0000256" key="3">
    <source>
        <dbReference type="ARBA" id="ARBA00022806"/>
    </source>
</evidence>
<dbReference type="Gene3D" id="3.40.50.300">
    <property type="entry name" value="P-loop containing nucleotide triphosphate hydrolases"/>
    <property type="match status" value="1"/>
</dbReference>
<evidence type="ECO:0000313" key="8">
    <source>
        <dbReference type="Proteomes" id="UP000441102"/>
    </source>
</evidence>
<dbReference type="Gene3D" id="1.10.10.160">
    <property type="match status" value="1"/>
</dbReference>
<keyword evidence="2 5" id="KW-0378">Hydrolase</keyword>
<feature type="binding site" evidence="5">
    <location>
        <begin position="54"/>
        <end position="61"/>
    </location>
    <ligand>
        <name>ATP</name>
        <dbReference type="ChEBI" id="CHEBI:30616"/>
    </ligand>
</feature>
<organism evidence="7 8">
    <name type="scientific">Brucella anthropi</name>
    <name type="common">Ochrobactrum anthropi</name>
    <dbReference type="NCBI Taxonomy" id="529"/>
    <lineage>
        <taxon>Bacteria</taxon>
        <taxon>Pseudomonadati</taxon>
        <taxon>Pseudomonadota</taxon>
        <taxon>Alphaproteobacteria</taxon>
        <taxon>Hyphomicrobiales</taxon>
        <taxon>Brucellaceae</taxon>
        <taxon>Brucella/Ochrobactrum group</taxon>
        <taxon>Brucella</taxon>
    </lineage>
</organism>
<gene>
    <name evidence="7" type="ORF">F9L06_13480</name>
</gene>
<dbReference type="InterPro" id="IPR000212">
    <property type="entry name" value="DNA_helicase_UvrD/REP"/>
</dbReference>
<proteinExistence type="predicted"/>
<keyword evidence="4 5" id="KW-0067">ATP-binding</keyword>
<evidence type="ECO:0000256" key="4">
    <source>
        <dbReference type="ARBA" id="ARBA00022840"/>
    </source>
</evidence>
<name>A0A6I0DRU8_BRUAN</name>
<dbReference type="InterPro" id="IPR014016">
    <property type="entry name" value="UvrD-like_ATP-bd"/>
</dbReference>
<dbReference type="GO" id="GO:0005524">
    <property type="term" value="F:ATP binding"/>
    <property type="evidence" value="ECO:0007669"/>
    <property type="project" value="UniProtKB-UniRule"/>
</dbReference>
<keyword evidence="1 5" id="KW-0547">Nucleotide-binding</keyword>
<protein>
    <submittedName>
        <fullName evidence="7">AAA family ATPase</fullName>
    </submittedName>
</protein>
<dbReference type="InterPro" id="IPR013986">
    <property type="entry name" value="DExx_box_DNA_helicase_dom_sf"/>
</dbReference>
<dbReference type="RefSeq" id="WP_052502983.1">
    <property type="nucleotide sequence ID" value="NZ_JYFX01000047.1"/>
</dbReference>
<dbReference type="GO" id="GO:0016787">
    <property type="term" value="F:hydrolase activity"/>
    <property type="evidence" value="ECO:0007669"/>
    <property type="project" value="UniProtKB-UniRule"/>
</dbReference>
<evidence type="ECO:0000256" key="5">
    <source>
        <dbReference type="PROSITE-ProRule" id="PRU00560"/>
    </source>
</evidence>
<dbReference type="GO" id="GO:0003678">
    <property type="term" value="F:DNA helicase activity"/>
    <property type="evidence" value="ECO:0007669"/>
    <property type="project" value="InterPro"/>
</dbReference>
<dbReference type="GO" id="GO:0003677">
    <property type="term" value="F:DNA binding"/>
    <property type="evidence" value="ECO:0007669"/>
    <property type="project" value="InterPro"/>
</dbReference>
<evidence type="ECO:0000259" key="6">
    <source>
        <dbReference type="PROSITE" id="PS51198"/>
    </source>
</evidence>
<sequence>MASYPIFTLPVIDDSDIAWVCDLLGLPAEAFAGIDGTDPRLPVLKSTESIDIEACPGSGKTTLLVAKLAILAKKWTDPRRGICVLSHTNVARREIETQLGNTAAGQRLLSYPHYVGTIHGFVNEFLAIPWLRSQGIPVRAIDDLLCETHRRRLLKTQQFSALANAINPKEAANDRINIVGNWRVATEGFAVLRNGVPEFKDQTKPAAKQLVALARKCAQDGYHCYDEMFMWAHDLLDRYPDTVEALRLRFPAVFIDEVQDNSELQSGILHRIFVAGPSGAAIRQRYGDSNQAIYGNANGAGATTDTFPHAAICRAIPNSHRFGQEIASLADPLGLVPHGLIGLGPKNLKVGSDTSGKHTVFLFDDATVNHVIESYARYLREIFTPTELRDGVFTAVAAVHRPGEKDDNIPRHVGKYWPVYDPALTAAEPKPETLQQYFFAGAKSAAEREETRFVTEKIAEGIFRLAQMTDPLTSVAGKRKHRQMAALLVDNQEARALYFLIITRVAVDRQALTKESWDGTCKPAFAEIVRCLTGKVPAGTAAEAFLAWDDEPAVIAGAPAIERDNIYRYPAAAPEVSVRVGSIHSVKGETHTATLVLESFRHKHHLASLKPWLTGAKTGQGKEGVENLKRLKQHYVAMTRPTHLLCLALREDAITAAELTLLKARGWRLARVQPGGYEWIE</sequence>
<dbReference type="Pfam" id="PF00580">
    <property type="entry name" value="UvrD-helicase"/>
    <property type="match status" value="1"/>
</dbReference>
<accession>A0A6I0DRU8</accession>
<dbReference type="Proteomes" id="UP000441102">
    <property type="component" value="Unassembled WGS sequence"/>
</dbReference>
<dbReference type="SUPFAM" id="SSF52540">
    <property type="entry name" value="P-loop containing nucleoside triphosphate hydrolases"/>
    <property type="match status" value="1"/>
</dbReference>
<dbReference type="PANTHER" id="PTHR11070">
    <property type="entry name" value="UVRD / RECB / PCRA DNA HELICASE FAMILY MEMBER"/>
    <property type="match status" value="1"/>
</dbReference>